<comment type="caution">
    <text evidence="1">The sequence shown here is derived from an EMBL/GenBank/DDBJ whole genome shotgun (WGS) entry which is preliminary data.</text>
</comment>
<organism evidence="1 2">
    <name type="scientific">Naganishia vaughanmartiniae</name>
    <dbReference type="NCBI Taxonomy" id="1424756"/>
    <lineage>
        <taxon>Eukaryota</taxon>
        <taxon>Fungi</taxon>
        <taxon>Dikarya</taxon>
        <taxon>Basidiomycota</taxon>
        <taxon>Agaricomycotina</taxon>
        <taxon>Tremellomycetes</taxon>
        <taxon>Filobasidiales</taxon>
        <taxon>Filobasidiaceae</taxon>
        <taxon>Naganishia</taxon>
    </lineage>
</organism>
<accession>A0ACC2X9S9</accession>
<gene>
    <name evidence="1" type="ORF">QFC22_003068</name>
</gene>
<dbReference type="Proteomes" id="UP001243375">
    <property type="component" value="Unassembled WGS sequence"/>
</dbReference>
<name>A0ACC2X9S9_9TREE</name>
<proteinExistence type="predicted"/>
<keyword evidence="2" id="KW-1185">Reference proteome</keyword>
<evidence type="ECO:0000313" key="2">
    <source>
        <dbReference type="Proteomes" id="UP001243375"/>
    </source>
</evidence>
<dbReference type="EMBL" id="JASBWU010000007">
    <property type="protein sequence ID" value="KAJ9120169.1"/>
    <property type="molecule type" value="Genomic_DNA"/>
</dbReference>
<reference evidence="1" key="1">
    <citation type="submission" date="2023-04" db="EMBL/GenBank/DDBJ databases">
        <title>Draft Genome sequencing of Naganishia species isolated from polar environments using Oxford Nanopore Technology.</title>
        <authorList>
            <person name="Leo P."/>
            <person name="Venkateswaran K."/>
        </authorList>
    </citation>
    <scope>NUCLEOTIDE SEQUENCE</scope>
    <source>
        <strain evidence="1">MNA-CCFEE 5425</strain>
    </source>
</reference>
<sequence length="765" mass="84474">MPPTAQPKTVHPHLLFSSINPYIGDPAHELFENLRAAPLPPTRHQQEHADQIRRNEGMELSREYNLTSADGVGHPEDTRHGRVSTLLQDPKEDSSSVDLLKSKPFLAHTMSRLHSQAEWMVLCSTVVDFDVAKKRSPGRSIASFFGFGRTKKGDGDDGFHSQQESNLEQEGSRQTQRNVEPRNRSRTTTTPIKTAIARAMTSGHPAKPLPSVPLDSKESAASSSQETGFRRFVHNPIQSRKTATEYYEKVERKDITAETTEPDTRRTRFTTGLRNSVLGLLVQVKDALLPLEVAQNDPSIRQRGQATFYCTTPGSMERRGLPRSKASQFRVSPRNGNKMTGNEICEPWLVEALTSFDEESSAREYKGRNQGREKATTPSQKIIRQTKASWTGQAPDNSTSDRKTHGVHTDDRPLITRSQTVHRSAHREVPARLSLWSDSLLPEDALNHTVKQGRVRSGHPRRQTQTFHEVPTSRYSESKPADTKAYKSSRRLQVITGVPCESKDQQRQRKVKEYRNTFERNNEGNHYQRIPAMASSMSPLHNRRESSVYCMAGGPATPPPNSPLPAIPTSSSLTSCRSSSSKASLLYTPVSPIPTLSTSASTWSWRLNADSPGIQLLNEMKNATEVVGKTHKPDMIPTKRHAQQRSITSSLSSAGLLDEVPALSRQIKTSSAGDARHEKPSTSEESTGRLGRHNGSHTRPTGKSASVAIPAPPPRPETSQAEVGPKKQQEGSQSSKSTASNSAGSPSSIVNLYMSRSQQTIAGNE</sequence>
<protein>
    <submittedName>
        <fullName evidence="1">Uncharacterized protein</fullName>
    </submittedName>
</protein>
<evidence type="ECO:0000313" key="1">
    <source>
        <dbReference type="EMBL" id="KAJ9120169.1"/>
    </source>
</evidence>